<feature type="binding site" evidence="9">
    <location>
        <position position="87"/>
    </location>
    <ligand>
        <name>chlorophyll a</name>
        <dbReference type="ChEBI" id="CHEBI:58416"/>
        <label>1</label>
    </ligand>
</feature>
<protein>
    <submittedName>
        <fullName evidence="11">Light harvesting complex protein</fullName>
    </submittedName>
</protein>
<dbReference type="Gene3D" id="1.10.3460.10">
    <property type="entry name" value="Chlorophyll a/b binding protein domain"/>
    <property type="match status" value="1"/>
</dbReference>
<comment type="subunit">
    <text evidence="4">The LHC complex of chromophytic algae is composed of fucoxanthin, chlorophyll A and C bound non-covalently by fucoxanthin chlorophyll proteins (FCPs). The ratio of pigments in this LHC is; fucoxanthin: chlorophyll C: chlorophyll A; (0.6-1): (0.1-0.3): (1).</text>
</comment>
<dbReference type="Proteomes" id="UP000664859">
    <property type="component" value="Unassembled WGS sequence"/>
</dbReference>
<dbReference type="PANTHER" id="PTHR21649">
    <property type="entry name" value="CHLOROPHYLL A/B BINDING PROTEIN"/>
    <property type="match status" value="1"/>
</dbReference>
<feature type="chain" id="PRO_5032709764" evidence="10">
    <location>
        <begin position="17"/>
        <end position="241"/>
    </location>
</feature>
<dbReference type="GO" id="GO:0009765">
    <property type="term" value="P:photosynthesis, light harvesting"/>
    <property type="evidence" value="ECO:0007669"/>
    <property type="project" value="InterPro"/>
</dbReference>
<reference evidence="11" key="1">
    <citation type="submission" date="2021-02" db="EMBL/GenBank/DDBJ databases">
        <title>First Annotated Genome of the Yellow-green Alga Tribonema minus.</title>
        <authorList>
            <person name="Mahan K.M."/>
        </authorList>
    </citation>
    <scope>NUCLEOTIDE SEQUENCE</scope>
    <source>
        <strain evidence="11">UTEX B ZZ1240</strain>
    </source>
</reference>
<keyword evidence="9" id="KW-0157">Chromophore</keyword>
<keyword evidence="6" id="KW-0602">Photosynthesis</keyword>
<dbReference type="OrthoDB" id="423598at2759"/>
<organism evidence="11 12">
    <name type="scientific">Tribonema minus</name>
    <dbReference type="NCBI Taxonomy" id="303371"/>
    <lineage>
        <taxon>Eukaryota</taxon>
        <taxon>Sar</taxon>
        <taxon>Stramenopiles</taxon>
        <taxon>Ochrophyta</taxon>
        <taxon>PX clade</taxon>
        <taxon>Xanthophyceae</taxon>
        <taxon>Tribonematales</taxon>
        <taxon>Tribonemataceae</taxon>
        <taxon>Tribonema</taxon>
    </lineage>
</organism>
<name>A0A835YWE6_9STRA</name>
<evidence type="ECO:0000256" key="7">
    <source>
        <dbReference type="ARBA" id="ARBA00022640"/>
    </source>
</evidence>
<feature type="binding site" description="axial binding residue" evidence="9">
    <location>
        <position position="167"/>
    </location>
    <ligand>
        <name>chlorophyll b</name>
        <dbReference type="ChEBI" id="CHEBI:61721"/>
        <label>1</label>
    </ligand>
    <ligandPart>
        <name>Mg</name>
        <dbReference type="ChEBI" id="CHEBI:25107"/>
    </ligandPart>
</feature>
<comment type="subcellular location">
    <subcellularLocation>
        <location evidence="2">Plastid</location>
        <location evidence="2">Chloroplast</location>
    </subcellularLocation>
</comment>
<evidence type="ECO:0000256" key="8">
    <source>
        <dbReference type="ARBA" id="ARBA00023243"/>
    </source>
</evidence>
<dbReference type="InterPro" id="IPR001344">
    <property type="entry name" value="Chloro_AB-bd_pln"/>
</dbReference>
<keyword evidence="5" id="KW-0150">Chloroplast</keyword>
<evidence type="ECO:0000256" key="6">
    <source>
        <dbReference type="ARBA" id="ARBA00022531"/>
    </source>
</evidence>
<dbReference type="InterPro" id="IPR022796">
    <property type="entry name" value="Chloroa_b-bind"/>
</dbReference>
<feature type="binding site" evidence="9">
    <location>
        <position position="208"/>
    </location>
    <ligand>
        <name>chlorophyll a</name>
        <dbReference type="ChEBI" id="CHEBI:58416"/>
        <label>1</label>
    </ligand>
</feature>
<feature type="binding site" evidence="9">
    <location>
        <position position="194"/>
    </location>
    <ligand>
        <name>chlorophyll a</name>
        <dbReference type="ChEBI" id="CHEBI:58416"/>
        <label>1</label>
    </ligand>
</feature>
<keyword evidence="9" id="KW-0148">Chlorophyll</keyword>
<dbReference type="GO" id="GO:0030076">
    <property type="term" value="C:light-harvesting complex"/>
    <property type="evidence" value="ECO:0007669"/>
    <property type="project" value="UniProtKB-KW"/>
</dbReference>
<keyword evidence="10" id="KW-0732">Signal</keyword>
<evidence type="ECO:0000313" key="11">
    <source>
        <dbReference type="EMBL" id="KAG5181312.1"/>
    </source>
</evidence>
<evidence type="ECO:0000256" key="2">
    <source>
        <dbReference type="ARBA" id="ARBA00004229"/>
    </source>
</evidence>
<evidence type="ECO:0000256" key="1">
    <source>
        <dbReference type="ARBA" id="ARBA00004022"/>
    </source>
</evidence>
<evidence type="ECO:0000256" key="3">
    <source>
        <dbReference type="ARBA" id="ARBA00005933"/>
    </source>
</evidence>
<dbReference type="GO" id="GO:0016020">
    <property type="term" value="C:membrane"/>
    <property type="evidence" value="ECO:0007669"/>
    <property type="project" value="InterPro"/>
</dbReference>
<comment type="function">
    <text evidence="1">The light-harvesting complex (LHC) functions as a light receptor, it captures and delivers excitation energy to photosystems with which it is closely associated. Energy is transferred from the carotenoid and chlorophyll C (or B) to chlorophyll A and the photosynthetic reaction centers where it is used to synthesize ATP and reducing power.</text>
</comment>
<dbReference type="EMBL" id="JAFCMP010000334">
    <property type="protein sequence ID" value="KAG5181312.1"/>
    <property type="molecule type" value="Genomic_DNA"/>
</dbReference>
<keyword evidence="8" id="KW-0437">Light-harvesting polypeptide</keyword>
<keyword evidence="12" id="KW-1185">Reference proteome</keyword>
<dbReference type="Pfam" id="PF00504">
    <property type="entry name" value="Chloroa_b-bind"/>
    <property type="match status" value="1"/>
</dbReference>
<proteinExistence type="inferred from homology"/>
<sequence>MKAVAALALLAAPAAAFVPVTPVATPSKVVLQAERSTAIPFDKRPENLDGTLVGDVGFDPAGFSNNPPRAWLIGGEGRSLKWYREAEIVHGRTAMLAALGWVVPEFVHFPGNEAVGVDAFAKTNPWEALYSVPDAGLWQIAATIFAVEVYRINRVVRGDKEPGDLGLGQGGLNPFGFDYSEEQYREKQLQEIKNGRLAMVAIIGMFLQAAINQQGLISELSGAFTFPDAVGKAGYFFPPGL</sequence>
<dbReference type="SUPFAM" id="SSF103511">
    <property type="entry name" value="Chlorophyll a-b binding protein"/>
    <property type="match status" value="1"/>
</dbReference>
<keyword evidence="7" id="KW-0934">Plastid</keyword>
<evidence type="ECO:0000256" key="10">
    <source>
        <dbReference type="SAM" id="SignalP"/>
    </source>
</evidence>
<dbReference type="AlphaFoldDB" id="A0A835YWE6"/>
<evidence type="ECO:0000256" key="4">
    <source>
        <dbReference type="ARBA" id="ARBA00011623"/>
    </source>
</evidence>
<feature type="binding site" evidence="9">
    <location>
        <position position="196"/>
    </location>
    <ligand>
        <name>chlorophyll a</name>
        <dbReference type="ChEBI" id="CHEBI:58416"/>
        <label>1</label>
    </ligand>
</feature>
<feature type="binding site" description="axial binding residue" evidence="9">
    <location>
        <position position="92"/>
    </location>
    <ligand>
        <name>chlorophyll b</name>
        <dbReference type="ChEBI" id="CHEBI:61721"/>
        <label>1</label>
    </ligand>
    <ligandPart>
        <name>Mg</name>
        <dbReference type="ChEBI" id="CHEBI:25107"/>
    </ligandPart>
</feature>
<evidence type="ECO:0000256" key="9">
    <source>
        <dbReference type="PIRSR" id="PIRSR601344-1"/>
    </source>
</evidence>
<comment type="similarity">
    <text evidence="3">Belongs to the fucoxanthin chlorophyll protein family.</text>
</comment>
<gene>
    <name evidence="11" type="ORF">JKP88DRAFT_195990</name>
</gene>
<comment type="caution">
    <text evidence="11">The sequence shown here is derived from an EMBL/GenBank/DDBJ whole genome shotgun (WGS) entry which is preliminary data.</text>
</comment>
<dbReference type="GO" id="GO:0016168">
    <property type="term" value="F:chlorophyll binding"/>
    <property type="evidence" value="ECO:0007669"/>
    <property type="project" value="UniProtKB-KW"/>
</dbReference>
<evidence type="ECO:0000256" key="5">
    <source>
        <dbReference type="ARBA" id="ARBA00022528"/>
    </source>
</evidence>
<dbReference type="GO" id="GO:0009507">
    <property type="term" value="C:chloroplast"/>
    <property type="evidence" value="ECO:0007669"/>
    <property type="project" value="UniProtKB-SubCell"/>
</dbReference>
<feature type="binding site" evidence="9">
    <location>
        <position position="90"/>
    </location>
    <ligand>
        <name>chlorophyll a</name>
        <dbReference type="ChEBI" id="CHEBI:58416"/>
        <label>1</label>
    </ligand>
</feature>
<accession>A0A835YWE6</accession>
<feature type="binding site" evidence="9">
    <location>
        <position position="64"/>
    </location>
    <ligand>
        <name>chlorophyll a</name>
        <dbReference type="ChEBI" id="CHEBI:58416"/>
        <label>1</label>
    </ligand>
</feature>
<feature type="signal peptide" evidence="10">
    <location>
        <begin position="1"/>
        <end position="16"/>
    </location>
</feature>
<feature type="binding site" evidence="9">
    <location>
        <position position="191"/>
    </location>
    <ligand>
        <name>chlorophyll a</name>
        <dbReference type="ChEBI" id="CHEBI:58416"/>
        <label>1</label>
    </ligand>
</feature>
<evidence type="ECO:0000313" key="12">
    <source>
        <dbReference type="Proteomes" id="UP000664859"/>
    </source>
</evidence>